<proteinExistence type="inferred from homology"/>
<evidence type="ECO:0000256" key="1">
    <source>
        <dbReference type="ARBA" id="ARBA00004370"/>
    </source>
</evidence>
<dbReference type="InterPro" id="IPR001901">
    <property type="entry name" value="Translocase_SecE/Sec61-g"/>
</dbReference>
<dbReference type="InterPro" id="IPR038379">
    <property type="entry name" value="SecE_sf"/>
</dbReference>
<dbReference type="GO" id="GO:0005886">
    <property type="term" value="C:plasma membrane"/>
    <property type="evidence" value="ECO:0007669"/>
    <property type="project" value="UniProtKB-SubCell"/>
</dbReference>
<evidence type="ECO:0000256" key="3">
    <source>
        <dbReference type="ARBA" id="ARBA00022692"/>
    </source>
</evidence>
<feature type="transmembrane region" description="Helical" evidence="8">
    <location>
        <begin position="59"/>
        <end position="85"/>
    </location>
</feature>
<keyword evidence="5 8" id="KW-1133">Transmembrane helix</keyword>
<evidence type="ECO:0000313" key="10">
    <source>
        <dbReference type="Proteomes" id="UP000183952"/>
    </source>
</evidence>
<evidence type="ECO:0000256" key="5">
    <source>
        <dbReference type="ARBA" id="ARBA00022989"/>
    </source>
</evidence>
<reference evidence="9 10" key="1">
    <citation type="submission" date="2016-11" db="EMBL/GenBank/DDBJ databases">
        <authorList>
            <person name="Jaros S."/>
            <person name="Januszkiewicz K."/>
            <person name="Wedrychowicz H."/>
        </authorList>
    </citation>
    <scope>NUCLEOTIDE SEQUENCE [LARGE SCALE GENOMIC DNA]</scope>
    <source>
        <strain evidence="9 10">DSM 3090</strain>
    </source>
</reference>
<evidence type="ECO:0000256" key="2">
    <source>
        <dbReference type="ARBA" id="ARBA00022448"/>
    </source>
</evidence>
<dbReference type="Pfam" id="PF00584">
    <property type="entry name" value="SecE"/>
    <property type="match status" value="1"/>
</dbReference>
<dbReference type="NCBIfam" id="TIGR00964">
    <property type="entry name" value="secE_bact"/>
    <property type="match status" value="1"/>
</dbReference>
<evidence type="ECO:0000256" key="7">
    <source>
        <dbReference type="ARBA" id="ARBA00023136"/>
    </source>
</evidence>
<keyword evidence="3 8" id="KW-0812">Transmembrane</keyword>
<evidence type="ECO:0000256" key="8">
    <source>
        <dbReference type="HAMAP-Rule" id="MF_00422"/>
    </source>
</evidence>
<dbReference type="RefSeq" id="WP_072904570.1">
    <property type="nucleotide sequence ID" value="NZ_FRAD01000034.1"/>
</dbReference>
<dbReference type="OrthoDB" id="9799073at2"/>
<evidence type="ECO:0000256" key="6">
    <source>
        <dbReference type="ARBA" id="ARBA00023010"/>
    </source>
</evidence>
<dbReference type="Proteomes" id="UP000183952">
    <property type="component" value="Unassembled WGS sequence"/>
</dbReference>
<protein>
    <recommendedName>
        <fullName evidence="8">Protein translocase subunit SecE</fullName>
    </recommendedName>
</protein>
<keyword evidence="4 8" id="KW-0653">Protein transport</keyword>
<keyword evidence="10" id="KW-1185">Reference proteome</keyword>
<dbReference type="STRING" id="1121331.SAMN02745248_02693"/>
<keyword evidence="7 8" id="KW-0472">Membrane</keyword>
<keyword evidence="8" id="KW-1003">Cell membrane</keyword>
<sequence length="89" mass="10399">MSDKKEKQVKKSSKEEKNVFQRFIGMIIKCFKSIVTYFKELKAEFKRITWPGKKQIKKSMIAVVVMCVMYIVAVGLLDAMFVNLFKLIV</sequence>
<dbReference type="HAMAP" id="MF_00422">
    <property type="entry name" value="SecE"/>
    <property type="match status" value="1"/>
</dbReference>
<dbReference type="EMBL" id="FRAD01000034">
    <property type="protein sequence ID" value="SHK50644.1"/>
    <property type="molecule type" value="Genomic_DNA"/>
</dbReference>
<comment type="subcellular location">
    <subcellularLocation>
        <location evidence="8">Cell membrane</location>
        <topology evidence="8">Single-pass membrane protein</topology>
    </subcellularLocation>
    <subcellularLocation>
        <location evidence="1">Membrane</location>
    </subcellularLocation>
</comment>
<dbReference type="PROSITE" id="PS01067">
    <property type="entry name" value="SECE_SEC61G"/>
    <property type="match status" value="1"/>
</dbReference>
<evidence type="ECO:0000256" key="4">
    <source>
        <dbReference type="ARBA" id="ARBA00022927"/>
    </source>
</evidence>
<name>A0A1M6T140_9CLOT</name>
<keyword evidence="6 8" id="KW-0811">Translocation</keyword>
<evidence type="ECO:0000313" key="9">
    <source>
        <dbReference type="EMBL" id="SHK50644.1"/>
    </source>
</evidence>
<dbReference type="AlphaFoldDB" id="A0A1M6T140"/>
<dbReference type="InterPro" id="IPR005807">
    <property type="entry name" value="SecE_bac"/>
</dbReference>
<comment type="function">
    <text evidence="8">Essential subunit of the Sec protein translocation channel SecYEG. Clamps together the 2 halves of SecY. May contact the channel plug during translocation.</text>
</comment>
<keyword evidence="2 8" id="KW-0813">Transport</keyword>
<dbReference type="Gene3D" id="1.20.5.1030">
    <property type="entry name" value="Preprotein translocase secy subunit"/>
    <property type="match status" value="1"/>
</dbReference>
<dbReference type="GO" id="GO:0008320">
    <property type="term" value="F:protein transmembrane transporter activity"/>
    <property type="evidence" value="ECO:0007669"/>
    <property type="project" value="UniProtKB-UniRule"/>
</dbReference>
<dbReference type="GO" id="GO:0065002">
    <property type="term" value="P:intracellular protein transmembrane transport"/>
    <property type="evidence" value="ECO:0007669"/>
    <property type="project" value="UniProtKB-UniRule"/>
</dbReference>
<accession>A0A1M6T140</accession>
<dbReference type="GO" id="GO:0043952">
    <property type="term" value="P:protein transport by the Sec complex"/>
    <property type="evidence" value="ECO:0007669"/>
    <property type="project" value="UniProtKB-UniRule"/>
</dbReference>
<organism evidence="9 10">
    <name type="scientific">Hathewaya proteolytica DSM 3090</name>
    <dbReference type="NCBI Taxonomy" id="1121331"/>
    <lineage>
        <taxon>Bacteria</taxon>
        <taxon>Bacillati</taxon>
        <taxon>Bacillota</taxon>
        <taxon>Clostridia</taxon>
        <taxon>Eubacteriales</taxon>
        <taxon>Clostridiaceae</taxon>
        <taxon>Hathewaya</taxon>
    </lineage>
</organism>
<comment type="subunit">
    <text evidence="8">Component of the Sec protein translocase complex. Heterotrimer consisting of SecY, SecE and SecG subunits. The heterotrimers can form oligomers, although 1 heterotrimer is thought to be able to translocate proteins. Interacts with the ribosome. Interacts with SecDF, and other proteins may be involved. Interacts with SecA.</text>
</comment>
<gene>
    <name evidence="8" type="primary">secE</name>
    <name evidence="9" type="ORF">SAMN02745248_02693</name>
</gene>
<dbReference type="GO" id="GO:0009306">
    <property type="term" value="P:protein secretion"/>
    <property type="evidence" value="ECO:0007669"/>
    <property type="project" value="UniProtKB-UniRule"/>
</dbReference>
<dbReference type="GO" id="GO:0006605">
    <property type="term" value="P:protein targeting"/>
    <property type="evidence" value="ECO:0007669"/>
    <property type="project" value="UniProtKB-UniRule"/>
</dbReference>
<comment type="similarity">
    <text evidence="8">Belongs to the SecE/SEC61-gamma family.</text>
</comment>